<dbReference type="InterPro" id="IPR051531">
    <property type="entry name" value="N-acetyltransferase"/>
</dbReference>
<dbReference type="GO" id="GO:0016747">
    <property type="term" value="F:acyltransferase activity, transferring groups other than amino-acyl groups"/>
    <property type="evidence" value="ECO:0007669"/>
    <property type="project" value="InterPro"/>
</dbReference>
<dbReference type="PANTHER" id="PTHR43792:SF1">
    <property type="entry name" value="N-ACETYLTRANSFERASE DOMAIN-CONTAINING PROTEIN"/>
    <property type="match status" value="1"/>
</dbReference>
<dbReference type="Pfam" id="PF13302">
    <property type="entry name" value="Acetyltransf_3"/>
    <property type="match status" value="1"/>
</dbReference>
<accession>A0A8J3AHZ1</accession>
<dbReference type="OrthoDB" id="9798081at2"/>
<dbReference type="PANTHER" id="PTHR43792">
    <property type="entry name" value="GNAT FAMILY, PUTATIVE (AFU_ORTHOLOGUE AFUA_3G00765)-RELATED-RELATED"/>
    <property type="match status" value="1"/>
</dbReference>
<dbReference type="RefSeq" id="WP_087998301.1">
    <property type="nucleotide sequence ID" value="NZ_BMHB01000001.1"/>
</dbReference>
<reference evidence="3" key="1">
    <citation type="journal article" date="2019" name="Int. J. Syst. Evol. Microbiol.">
        <title>The Global Catalogue of Microorganisms (GCM) 10K type strain sequencing project: providing services to taxonomists for standard genome sequencing and annotation.</title>
        <authorList>
            <consortium name="The Broad Institute Genomics Platform"/>
            <consortium name="The Broad Institute Genome Sequencing Center for Infectious Disease"/>
            <person name="Wu L."/>
            <person name="Ma J."/>
        </authorList>
    </citation>
    <scope>NUCLEOTIDE SEQUENCE [LARGE SCALE GENOMIC DNA]</scope>
    <source>
        <strain evidence="3">CGMCC 1.14993</strain>
    </source>
</reference>
<organism evidence="2 3">
    <name type="scientific">Gottfriedia solisilvae</name>
    <dbReference type="NCBI Taxonomy" id="1516104"/>
    <lineage>
        <taxon>Bacteria</taxon>
        <taxon>Bacillati</taxon>
        <taxon>Bacillota</taxon>
        <taxon>Bacilli</taxon>
        <taxon>Bacillales</taxon>
        <taxon>Bacillaceae</taxon>
        <taxon>Gottfriedia</taxon>
    </lineage>
</organism>
<dbReference type="Proteomes" id="UP000626244">
    <property type="component" value="Unassembled WGS sequence"/>
</dbReference>
<dbReference type="PROSITE" id="PS51186">
    <property type="entry name" value="GNAT"/>
    <property type="match status" value="1"/>
</dbReference>
<name>A0A8J3AHZ1_9BACI</name>
<dbReference type="InterPro" id="IPR016181">
    <property type="entry name" value="Acyl_CoA_acyltransferase"/>
</dbReference>
<evidence type="ECO:0000313" key="3">
    <source>
        <dbReference type="Proteomes" id="UP000626244"/>
    </source>
</evidence>
<dbReference type="AlphaFoldDB" id="A0A8J3AHZ1"/>
<protein>
    <recommendedName>
        <fullName evidence="1">N-acetyltransferase domain-containing protein</fullName>
    </recommendedName>
</protein>
<dbReference type="SUPFAM" id="SSF55729">
    <property type="entry name" value="Acyl-CoA N-acyltransferases (Nat)"/>
    <property type="match status" value="1"/>
</dbReference>
<gene>
    <name evidence="2" type="ORF">GCM10007380_19240</name>
</gene>
<proteinExistence type="predicted"/>
<evidence type="ECO:0000259" key="1">
    <source>
        <dbReference type="PROSITE" id="PS51186"/>
    </source>
</evidence>
<evidence type="ECO:0000313" key="2">
    <source>
        <dbReference type="EMBL" id="GGI13703.1"/>
    </source>
</evidence>
<keyword evidence="3" id="KW-1185">Reference proteome</keyword>
<sequence length="167" mass="18713">MTVLYETKRLMLRIFEDEHLEATKFFWGDEDVMALCSGATTEELLSQIIVGYRKCHEKTGLSVYAVEEKKSGSIIGAAGFNISGNMETVELIYHFNKNSWGQGYATEAVKACLDLAKHHGSVKLITASADVKNIGSLKILKNVGFIDKGTKYFEDSHQDEPYFEFTI</sequence>
<dbReference type="EMBL" id="BMHB01000001">
    <property type="protein sequence ID" value="GGI13703.1"/>
    <property type="molecule type" value="Genomic_DNA"/>
</dbReference>
<dbReference type="Gene3D" id="3.40.630.30">
    <property type="match status" value="1"/>
</dbReference>
<dbReference type="InterPro" id="IPR000182">
    <property type="entry name" value="GNAT_dom"/>
</dbReference>
<comment type="caution">
    <text evidence="2">The sequence shown here is derived from an EMBL/GenBank/DDBJ whole genome shotgun (WGS) entry which is preliminary data.</text>
</comment>
<feature type="domain" description="N-acetyltransferase" evidence="1">
    <location>
        <begin position="10"/>
        <end position="167"/>
    </location>
</feature>